<protein>
    <submittedName>
        <fullName evidence="2">Uncharacterized protein</fullName>
    </submittedName>
</protein>
<evidence type="ECO:0000313" key="3">
    <source>
        <dbReference type="Proteomes" id="UP000199112"/>
    </source>
</evidence>
<accession>A0A1H6FTZ5</accession>
<evidence type="ECO:0000313" key="2">
    <source>
        <dbReference type="EMBL" id="SEH13463.1"/>
    </source>
</evidence>
<proteinExistence type="predicted"/>
<dbReference type="EMBL" id="FNWL01000001">
    <property type="protein sequence ID" value="SEH13463.1"/>
    <property type="molecule type" value="Genomic_DNA"/>
</dbReference>
<evidence type="ECO:0000256" key="1">
    <source>
        <dbReference type="SAM" id="MobiDB-lite"/>
    </source>
</evidence>
<feature type="region of interest" description="Disordered" evidence="1">
    <location>
        <begin position="1"/>
        <end position="32"/>
    </location>
</feature>
<sequence>MAVGKRGVHESDSLPLSGVNGSHEPTMLFSSASEPHVAYDSLESDELAAGECSH</sequence>
<dbReference type="AlphaFoldDB" id="A0A1H6FTZ5"/>
<keyword evidence="3" id="KW-1185">Reference proteome</keyword>
<gene>
    <name evidence="2" type="ORF">SAMN04487967_1390</name>
</gene>
<dbReference type="Proteomes" id="UP000199112">
    <property type="component" value="Unassembled WGS sequence"/>
</dbReference>
<reference evidence="3" key="1">
    <citation type="submission" date="2016-10" db="EMBL/GenBank/DDBJ databases">
        <authorList>
            <person name="Varghese N."/>
            <person name="Submissions S."/>
        </authorList>
    </citation>
    <scope>NUCLEOTIDE SEQUENCE [LARGE SCALE GENOMIC DNA]</scope>
    <source>
        <strain evidence="3">CGMCC 1.8981</strain>
    </source>
</reference>
<organism evidence="2 3">
    <name type="scientific">Natronorubrum sediminis</name>
    <dbReference type="NCBI Taxonomy" id="640943"/>
    <lineage>
        <taxon>Archaea</taxon>
        <taxon>Methanobacteriati</taxon>
        <taxon>Methanobacteriota</taxon>
        <taxon>Stenosarchaea group</taxon>
        <taxon>Halobacteria</taxon>
        <taxon>Halobacteriales</taxon>
        <taxon>Natrialbaceae</taxon>
        <taxon>Natronorubrum</taxon>
    </lineage>
</organism>
<name>A0A1H6FTZ5_9EURY</name>